<evidence type="ECO:0008006" key="2">
    <source>
        <dbReference type="Google" id="ProtNLM"/>
    </source>
</evidence>
<reference evidence="1" key="1">
    <citation type="journal article" date="2014" name="Front. Microbiol.">
        <title>High frequency of phylogenetically diverse reductive dehalogenase-homologous genes in deep subseafloor sedimentary metagenomes.</title>
        <authorList>
            <person name="Kawai M."/>
            <person name="Futagami T."/>
            <person name="Toyoda A."/>
            <person name="Takaki Y."/>
            <person name="Nishi S."/>
            <person name="Hori S."/>
            <person name="Arai W."/>
            <person name="Tsubouchi T."/>
            <person name="Morono Y."/>
            <person name="Uchiyama I."/>
            <person name="Ito T."/>
            <person name="Fujiyama A."/>
            <person name="Inagaki F."/>
            <person name="Takami H."/>
        </authorList>
    </citation>
    <scope>NUCLEOTIDE SEQUENCE</scope>
    <source>
        <strain evidence="1">Expedition CK06-06</strain>
    </source>
</reference>
<feature type="non-terminal residue" evidence="1">
    <location>
        <position position="89"/>
    </location>
</feature>
<proteinExistence type="predicted"/>
<dbReference type="Gene3D" id="2.130.10.10">
    <property type="entry name" value="YVTN repeat-like/Quinoprotein amine dehydrogenase"/>
    <property type="match status" value="1"/>
</dbReference>
<organism evidence="1">
    <name type="scientific">marine sediment metagenome</name>
    <dbReference type="NCBI Taxonomy" id="412755"/>
    <lineage>
        <taxon>unclassified sequences</taxon>
        <taxon>metagenomes</taxon>
        <taxon>ecological metagenomes</taxon>
    </lineage>
</organism>
<evidence type="ECO:0000313" key="1">
    <source>
        <dbReference type="EMBL" id="GAI52066.1"/>
    </source>
</evidence>
<name>X1QB99_9ZZZZ</name>
<dbReference type="InterPro" id="IPR015943">
    <property type="entry name" value="WD40/YVTN_repeat-like_dom_sf"/>
</dbReference>
<dbReference type="CDD" id="cd15482">
    <property type="entry name" value="Sialidase_non-viral"/>
    <property type="match status" value="1"/>
</dbReference>
<accession>X1QB99</accession>
<dbReference type="AlphaFoldDB" id="X1QB99"/>
<sequence>MAYLGNGIVIFGGHDGHVFRSTDYGATWADLGEIYNGYGSCMAYLGNGIVILGELWGAYHVWRSTDYGLSWTDLGAIASDEMYDMAYLG</sequence>
<protein>
    <recommendedName>
        <fullName evidence="2">Photosynthesis system II assembly factor Ycf48/Hcf136-like domain-containing protein</fullName>
    </recommendedName>
</protein>
<dbReference type="SUPFAM" id="SSF110296">
    <property type="entry name" value="Oligoxyloglucan reducing end-specific cellobiohydrolase"/>
    <property type="match status" value="1"/>
</dbReference>
<comment type="caution">
    <text evidence="1">The sequence shown here is derived from an EMBL/GenBank/DDBJ whole genome shotgun (WGS) entry which is preliminary data.</text>
</comment>
<gene>
    <name evidence="1" type="ORF">S06H3_62879</name>
</gene>
<dbReference type="EMBL" id="BARV01041580">
    <property type="protein sequence ID" value="GAI52066.1"/>
    <property type="molecule type" value="Genomic_DNA"/>
</dbReference>